<proteinExistence type="predicted"/>
<evidence type="ECO:0000313" key="2">
    <source>
        <dbReference type="EMBL" id="KAJ3736772.1"/>
    </source>
</evidence>
<gene>
    <name evidence="2" type="ORF">DFJ43DRAFT_526235</name>
</gene>
<feature type="compositionally biased region" description="Basic and acidic residues" evidence="1">
    <location>
        <begin position="680"/>
        <end position="691"/>
    </location>
</feature>
<keyword evidence="3" id="KW-1185">Reference proteome</keyword>
<comment type="caution">
    <text evidence="2">The sequence shown here is derived from an EMBL/GenBank/DDBJ whole genome shotgun (WGS) entry which is preliminary data.</text>
</comment>
<dbReference type="EMBL" id="JANVFO010000004">
    <property type="protein sequence ID" value="KAJ3736772.1"/>
    <property type="molecule type" value="Genomic_DNA"/>
</dbReference>
<feature type="compositionally biased region" description="Polar residues" evidence="1">
    <location>
        <begin position="614"/>
        <end position="629"/>
    </location>
</feature>
<feature type="region of interest" description="Disordered" evidence="1">
    <location>
        <begin position="191"/>
        <end position="226"/>
    </location>
</feature>
<protein>
    <submittedName>
        <fullName evidence="2">Uncharacterized protein</fullName>
    </submittedName>
</protein>
<evidence type="ECO:0000313" key="3">
    <source>
        <dbReference type="Proteomes" id="UP001176059"/>
    </source>
</evidence>
<feature type="region of interest" description="Disordered" evidence="1">
    <location>
        <begin position="1"/>
        <end position="65"/>
    </location>
</feature>
<sequence>MDRDSQERQVGENALKTRKRKREQYDLPDNATTSGLMHSLPPAPSFPAPKSRRTKRQERVSSWSGNKAIHHQVFDDAAFDVDPLPLDPDTYSPISSLDASIPSVPMPGDLATLSVQTSSFPSSEWVNSMVKAAHPPDIQNLPSNPWNDFVDPNTSRSWLPDLKQPPTWPSRPFSSIPSAILSKKSLQIPLSARSSGSNAPATSSKKPPFTNTIGMPYAKDPEGKRGEFKISSNTVVESKPHITYPHSPDPSRSLIMDQLPKVSRTVQWLKTWTQDACGTQPVFLAIDSSSAKALVEFSTIDQAEKAWSSPKLGKGLSSLSPTALKGKQRVDLIKVWWYRSPSPELVFTRKELEEGEIEDDEYTVDGRKESKKEKRARLARMVKDEKQKELVNSLVKSRGHSNMPPSIGSSDSIVGHTYALNTKPPPPPAPLSSVINAPPLAPISFSIASHNDSFTQLEYHLPSTAAKPDIRDLDDRLSEGPLTAHHHPGRISTMDIGISPSSGKQNDEYDTESSFLAVPSPPLTSSPLLEENLLSARQSNVRRNSPILTAVHPVLHPNSPSSVIQTISQGSSAVKRSILARQKELKRRIALGKQEIEWKEASAGELSDTGMQLSVEQTSSHLSLTSPNSFHPPQPSFESRSEPQSDKQAMEVHLRRLVLASQKKKSSDSDLFPSVSETIIGHDKPPRIDSD</sequence>
<feature type="compositionally biased region" description="Basic and acidic residues" evidence="1">
    <location>
        <begin position="639"/>
        <end position="654"/>
    </location>
</feature>
<reference evidence="2" key="2">
    <citation type="journal article" date="2023" name="Proc. Natl. Acad. Sci. U.S.A.">
        <title>A global phylogenomic analysis of the shiitake genus Lentinula.</title>
        <authorList>
            <person name="Sierra-Patev S."/>
            <person name="Min B."/>
            <person name="Naranjo-Ortiz M."/>
            <person name="Looney B."/>
            <person name="Konkel Z."/>
            <person name="Slot J.C."/>
            <person name="Sakamoto Y."/>
            <person name="Steenwyk J.L."/>
            <person name="Rokas A."/>
            <person name="Carro J."/>
            <person name="Camarero S."/>
            <person name="Ferreira P."/>
            <person name="Molpeceres G."/>
            <person name="Ruiz-Duenas F.J."/>
            <person name="Serrano A."/>
            <person name="Henrissat B."/>
            <person name="Drula E."/>
            <person name="Hughes K.W."/>
            <person name="Mata J.L."/>
            <person name="Ishikawa N.K."/>
            <person name="Vargas-Isla R."/>
            <person name="Ushijima S."/>
            <person name="Smith C.A."/>
            <person name="Donoghue J."/>
            <person name="Ahrendt S."/>
            <person name="Andreopoulos W."/>
            <person name="He G."/>
            <person name="LaButti K."/>
            <person name="Lipzen A."/>
            <person name="Ng V."/>
            <person name="Riley R."/>
            <person name="Sandor L."/>
            <person name="Barry K."/>
            <person name="Martinez A.T."/>
            <person name="Xiao Y."/>
            <person name="Gibbons J.G."/>
            <person name="Terashima K."/>
            <person name="Grigoriev I.V."/>
            <person name="Hibbett D."/>
        </authorList>
    </citation>
    <scope>NUCLEOTIDE SEQUENCE</scope>
    <source>
        <strain evidence="2">ET3784</strain>
    </source>
</reference>
<feature type="compositionally biased region" description="Polar residues" evidence="1">
    <location>
        <begin position="192"/>
        <end position="213"/>
    </location>
</feature>
<reference evidence="2" key="1">
    <citation type="submission" date="2022-08" db="EMBL/GenBank/DDBJ databases">
        <authorList>
            <consortium name="DOE Joint Genome Institute"/>
            <person name="Min B."/>
            <person name="Sierra-Patev S."/>
            <person name="Naranjo-Ortiz M."/>
            <person name="Looney B."/>
            <person name="Konkel Z."/>
            <person name="Slot J.C."/>
            <person name="Sakamoto Y."/>
            <person name="Steenwyk J.L."/>
            <person name="Rokas A."/>
            <person name="Carro J."/>
            <person name="Camarero S."/>
            <person name="Ferreira P."/>
            <person name="Molpeceres G."/>
            <person name="Ruiz-duenas F.J."/>
            <person name="Serrano A."/>
            <person name="Henrissat B."/>
            <person name="Drula E."/>
            <person name="Hughes K.W."/>
            <person name="Mata J.L."/>
            <person name="Ishikawa N.K."/>
            <person name="Vargas-Isla R."/>
            <person name="Ushijima S."/>
            <person name="Smith C.A."/>
            <person name="Ahrendt S."/>
            <person name="Andreopoulos W."/>
            <person name="He G."/>
            <person name="LaButti K."/>
            <person name="Lipzen A."/>
            <person name="Ng V."/>
            <person name="Riley R."/>
            <person name="Sandor L."/>
            <person name="Barry K."/>
            <person name="Martinez A.T."/>
            <person name="Xiao Y."/>
            <person name="Gibbons J.G."/>
            <person name="Terashima K."/>
            <person name="Hibbett D.S."/>
            <person name="Grigoriev I.V."/>
        </authorList>
    </citation>
    <scope>NUCLEOTIDE SEQUENCE</scope>
    <source>
        <strain evidence="2">ET3784</strain>
    </source>
</reference>
<accession>A0AA38N5D0</accession>
<feature type="region of interest" description="Disordered" evidence="1">
    <location>
        <begin position="614"/>
        <end position="691"/>
    </location>
</feature>
<dbReference type="AlphaFoldDB" id="A0AA38N5D0"/>
<organism evidence="2 3">
    <name type="scientific">Lentinula guzmanii</name>
    <dbReference type="NCBI Taxonomy" id="2804957"/>
    <lineage>
        <taxon>Eukaryota</taxon>
        <taxon>Fungi</taxon>
        <taxon>Dikarya</taxon>
        <taxon>Basidiomycota</taxon>
        <taxon>Agaricomycotina</taxon>
        <taxon>Agaricomycetes</taxon>
        <taxon>Agaricomycetidae</taxon>
        <taxon>Agaricales</taxon>
        <taxon>Marasmiineae</taxon>
        <taxon>Omphalotaceae</taxon>
        <taxon>Lentinula</taxon>
    </lineage>
</organism>
<feature type="region of interest" description="Disordered" evidence="1">
    <location>
        <begin position="476"/>
        <end position="509"/>
    </location>
</feature>
<feature type="compositionally biased region" description="Basic and acidic residues" evidence="1">
    <location>
        <begin position="1"/>
        <end position="10"/>
    </location>
</feature>
<dbReference type="Proteomes" id="UP001176059">
    <property type="component" value="Unassembled WGS sequence"/>
</dbReference>
<name>A0AA38N5D0_9AGAR</name>
<evidence type="ECO:0000256" key="1">
    <source>
        <dbReference type="SAM" id="MobiDB-lite"/>
    </source>
</evidence>